<dbReference type="InterPro" id="IPR027266">
    <property type="entry name" value="TrmE/GcvT-like"/>
</dbReference>
<dbReference type="Gene3D" id="3.40.50.300">
    <property type="entry name" value="P-loop containing nucleotide triphosphate hydrolases"/>
    <property type="match status" value="1"/>
</dbReference>
<evidence type="ECO:0000256" key="1">
    <source>
        <dbReference type="SAM" id="MobiDB-lite"/>
    </source>
</evidence>
<dbReference type="Proteomes" id="UP000316426">
    <property type="component" value="Chromosome"/>
</dbReference>
<dbReference type="NCBIfam" id="TIGR00231">
    <property type="entry name" value="small_GTP"/>
    <property type="match status" value="1"/>
</dbReference>
<dbReference type="EC" id="3.6.5.-" evidence="4"/>
<evidence type="ECO:0000259" key="2">
    <source>
        <dbReference type="Pfam" id="PF01926"/>
    </source>
</evidence>
<dbReference type="InterPro" id="IPR005225">
    <property type="entry name" value="Small_GTP-bd"/>
</dbReference>
<dbReference type="RefSeq" id="WP_145116402.1">
    <property type="nucleotide sequence ID" value="NZ_CP036349.1"/>
</dbReference>
<dbReference type="Pfam" id="PF01926">
    <property type="entry name" value="MMR_HSR1"/>
    <property type="match status" value="1"/>
</dbReference>
<dbReference type="SUPFAM" id="SSF103025">
    <property type="entry name" value="Folate-binding domain"/>
    <property type="match status" value="1"/>
</dbReference>
<evidence type="ECO:0000259" key="3">
    <source>
        <dbReference type="Pfam" id="PF10396"/>
    </source>
</evidence>
<dbReference type="Gene3D" id="3.30.1360.120">
    <property type="entry name" value="Probable tRNA modification gtpase trme, domain 1"/>
    <property type="match status" value="1"/>
</dbReference>
<accession>A0A518KE33</accession>
<dbReference type="PANTHER" id="PTHR42714">
    <property type="entry name" value="TRNA MODIFICATION GTPASE GTPBP3"/>
    <property type="match status" value="1"/>
</dbReference>
<dbReference type="GO" id="GO:0002098">
    <property type="term" value="P:tRNA wobble uridine modification"/>
    <property type="evidence" value="ECO:0007669"/>
    <property type="project" value="TreeGrafter"/>
</dbReference>
<dbReference type="Pfam" id="PF10396">
    <property type="entry name" value="TrmE_N"/>
    <property type="match status" value="1"/>
</dbReference>
<proteinExistence type="predicted"/>
<dbReference type="SUPFAM" id="SSF52540">
    <property type="entry name" value="P-loop containing nucleoside triphosphate hydrolases"/>
    <property type="match status" value="1"/>
</dbReference>
<gene>
    <name evidence="4" type="primary">mnmE_2</name>
    <name evidence="4" type="ORF">Spa11_42720</name>
</gene>
<dbReference type="InterPro" id="IPR031168">
    <property type="entry name" value="G_TrmE"/>
</dbReference>
<evidence type="ECO:0000313" key="4">
    <source>
        <dbReference type="EMBL" id="QDV76048.1"/>
    </source>
</evidence>
<organism evidence="4 5">
    <name type="scientific">Botrimarina mediterranea</name>
    <dbReference type="NCBI Taxonomy" id="2528022"/>
    <lineage>
        <taxon>Bacteria</taxon>
        <taxon>Pseudomonadati</taxon>
        <taxon>Planctomycetota</taxon>
        <taxon>Planctomycetia</taxon>
        <taxon>Pirellulales</taxon>
        <taxon>Lacipirellulaceae</taxon>
        <taxon>Botrimarina</taxon>
    </lineage>
</organism>
<protein>
    <submittedName>
        <fullName evidence="4">tRNA modification GTPase MnmE</fullName>
        <ecNumber evidence="4">3.6.5.-</ecNumber>
    </submittedName>
</protein>
<sequence>MNNDPPRQFEPRPPGSGVQSGAAAQVRVLTPAGRGAIAVVEVVGDNAATLVDHWFEGSQPLAEAPIDAIRFGRWRRAEDDAPGEELVVVRTAEDRVEVHCHGGVAASAAIMASIESSALAAGDACRTAPHPRLAPTAHLGSELRLALSNAPTERVAGVLLDQLGGALEAALHSVVQLVREGETERAIELIDDLLSRERLGVHLTRPWRVVIAGAPNVGKSSLINALVGYDRAIVFDQPGTTRDVVTAATAIGGWPATLADTAGVRATNDALEAAGVELALATLRSADIVVVAREAATFDSAESITLHDSLLREVSPDAAIVEVATKADLAPAGETIPPTVVATDAPHGVGVPELLAAIERAMGVAEPDHGVAVVIGPWRYDVLRQVRAALANLDVAAAQQAAPALLAPAKP</sequence>
<dbReference type="InterPro" id="IPR018948">
    <property type="entry name" value="GTP-bd_TrmE_N"/>
</dbReference>
<feature type="domain" description="G" evidence="2">
    <location>
        <begin position="208"/>
        <end position="313"/>
    </location>
</feature>
<dbReference type="GO" id="GO:0005829">
    <property type="term" value="C:cytosol"/>
    <property type="evidence" value="ECO:0007669"/>
    <property type="project" value="TreeGrafter"/>
</dbReference>
<dbReference type="GO" id="GO:0030488">
    <property type="term" value="P:tRNA methylation"/>
    <property type="evidence" value="ECO:0007669"/>
    <property type="project" value="TreeGrafter"/>
</dbReference>
<name>A0A518KE33_9BACT</name>
<dbReference type="CDD" id="cd04164">
    <property type="entry name" value="trmE"/>
    <property type="match status" value="1"/>
</dbReference>
<feature type="region of interest" description="Disordered" evidence="1">
    <location>
        <begin position="1"/>
        <end position="21"/>
    </location>
</feature>
<dbReference type="GO" id="GO:0016787">
    <property type="term" value="F:hydrolase activity"/>
    <property type="evidence" value="ECO:0007669"/>
    <property type="project" value="UniProtKB-KW"/>
</dbReference>
<evidence type="ECO:0000313" key="5">
    <source>
        <dbReference type="Proteomes" id="UP000316426"/>
    </source>
</evidence>
<keyword evidence="5" id="KW-1185">Reference proteome</keyword>
<dbReference type="InterPro" id="IPR006073">
    <property type="entry name" value="GTP-bd"/>
</dbReference>
<dbReference type="InterPro" id="IPR027417">
    <property type="entry name" value="P-loop_NTPase"/>
</dbReference>
<keyword evidence="4" id="KW-0378">Hydrolase</keyword>
<feature type="domain" description="GTP-binding protein TrmE N-terminal" evidence="3">
    <location>
        <begin position="29"/>
        <end position="118"/>
    </location>
</feature>
<reference evidence="4 5" key="1">
    <citation type="submission" date="2019-02" db="EMBL/GenBank/DDBJ databases">
        <title>Deep-cultivation of Planctomycetes and their phenomic and genomic characterization uncovers novel biology.</title>
        <authorList>
            <person name="Wiegand S."/>
            <person name="Jogler M."/>
            <person name="Boedeker C."/>
            <person name="Pinto D."/>
            <person name="Vollmers J."/>
            <person name="Rivas-Marin E."/>
            <person name="Kohn T."/>
            <person name="Peeters S.H."/>
            <person name="Heuer A."/>
            <person name="Rast P."/>
            <person name="Oberbeckmann S."/>
            <person name="Bunk B."/>
            <person name="Jeske O."/>
            <person name="Meyerdierks A."/>
            <person name="Storesund J.E."/>
            <person name="Kallscheuer N."/>
            <person name="Luecker S."/>
            <person name="Lage O.M."/>
            <person name="Pohl T."/>
            <person name="Merkel B.J."/>
            <person name="Hornburger P."/>
            <person name="Mueller R.-W."/>
            <person name="Bruemmer F."/>
            <person name="Labrenz M."/>
            <person name="Spormann A.M."/>
            <person name="Op den Camp H."/>
            <person name="Overmann J."/>
            <person name="Amann R."/>
            <person name="Jetten M.S.M."/>
            <person name="Mascher T."/>
            <person name="Medema M.H."/>
            <person name="Devos D.P."/>
            <person name="Kaster A.-K."/>
            <person name="Ovreas L."/>
            <person name="Rohde M."/>
            <person name="Galperin M.Y."/>
            <person name="Jogler C."/>
        </authorList>
    </citation>
    <scope>NUCLEOTIDE SEQUENCE [LARGE SCALE GENOMIC DNA]</scope>
    <source>
        <strain evidence="4 5">Spa11</strain>
    </source>
</reference>
<dbReference type="EMBL" id="CP036349">
    <property type="protein sequence ID" value="QDV76048.1"/>
    <property type="molecule type" value="Genomic_DNA"/>
</dbReference>
<dbReference type="GO" id="GO:0005525">
    <property type="term" value="F:GTP binding"/>
    <property type="evidence" value="ECO:0007669"/>
    <property type="project" value="InterPro"/>
</dbReference>
<dbReference type="KEGG" id="bmei:Spa11_42720"/>
<dbReference type="PANTHER" id="PTHR42714:SF2">
    <property type="entry name" value="TRNA MODIFICATION GTPASE GTPBP3, MITOCHONDRIAL"/>
    <property type="match status" value="1"/>
</dbReference>
<dbReference type="AlphaFoldDB" id="A0A518KE33"/>